<proteinExistence type="predicted"/>
<name>A0A7S3GD27_9EUKA</name>
<protein>
    <submittedName>
        <fullName evidence="2">Uncharacterized protein</fullName>
    </submittedName>
</protein>
<gene>
    <name evidence="2" type="ORF">PBIL07802_LOCUS24670</name>
</gene>
<sequence length="123" mass="13448">MLQRCRLHLPFLHPPLVQANKTMLTYPLSSMSSTEPISVGAPFTFQHEDFGASHENGTWLLQVEEGLENEASVSSISSNERPIPPRDREEDNWPASMSSEASTVSAVSTGSYSHALRHGPAEG</sequence>
<evidence type="ECO:0000313" key="2">
    <source>
        <dbReference type="EMBL" id="CAE0262375.1"/>
    </source>
</evidence>
<feature type="region of interest" description="Disordered" evidence="1">
    <location>
        <begin position="69"/>
        <end position="123"/>
    </location>
</feature>
<organism evidence="2">
    <name type="scientific">Palpitomonas bilix</name>
    <dbReference type="NCBI Taxonomy" id="652834"/>
    <lineage>
        <taxon>Eukaryota</taxon>
        <taxon>Eukaryota incertae sedis</taxon>
    </lineage>
</organism>
<feature type="compositionally biased region" description="Low complexity" evidence="1">
    <location>
        <begin position="95"/>
        <end position="113"/>
    </location>
</feature>
<accession>A0A7S3GD27</accession>
<dbReference type="AlphaFoldDB" id="A0A7S3GD27"/>
<evidence type="ECO:0000256" key="1">
    <source>
        <dbReference type="SAM" id="MobiDB-lite"/>
    </source>
</evidence>
<reference evidence="2" key="1">
    <citation type="submission" date="2021-01" db="EMBL/GenBank/DDBJ databases">
        <authorList>
            <person name="Corre E."/>
            <person name="Pelletier E."/>
            <person name="Niang G."/>
            <person name="Scheremetjew M."/>
            <person name="Finn R."/>
            <person name="Kale V."/>
            <person name="Holt S."/>
            <person name="Cochrane G."/>
            <person name="Meng A."/>
            <person name="Brown T."/>
            <person name="Cohen L."/>
        </authorList>
    </citation>
    <scope>NUCLEOTIDE SEQUENCE</scope>
    <source>
        <strain evidence="2">NIES-2562</strain>
    </source>
</reference>
<feature type="compositionally biased region" description="Polar residues" evidence="1">
    <location>
        <begin position="71"/>
        <end position="80"/>
    </location>
</feature>
<dbReference type="EMBL" id="HBIB01037772">
    <property type="protein sequence ID" value="CAE0262375.1"/>
    <property type="molecule type" value="Transcribed_RNA"/>
</dbReference>